<name>A0A2K8T7Q0_9NOSO</name>
<dbReference type="AlphaFoldDB" id="A0A2K8T7Q0"/>
<keyword evidence="2" id="KW-1185">Reference proteome</keyword>
<sequence length="39" mass="4248">MQTILDAIAVGNYELFLAVGDSDYKATMNRDKVSGILIT</sequence>
<proteinExistence type="predicted"/>
<dbReference type="KEGG" id="nfl:COO91_09853"/>
<keyword evidence="1" id="KW-0614">Plasmid</keyword>
<accession>A0A2K8T7Q0</accession>
<geneLocation type="plasmid" evidence="2">
    <name>pnfsy06</name>
</geneLocation>
<reference evidence="1 2" key="1">
    <citation type="submission" date="2017-11" db="EMBL/GenBank/DDBJ databases">
        <title>Complete genome of a free-living desiccation-tolerant cyanobacterium and its photosynthetic adaptation to extreme terrestrial habitat.</title>
        <authorList>
            <person name="Shang J."/>
        </authorList>
    </citation>
    <scope>NUCLEOTIDE SEQUENCE [LARGE SCALE GENOMIC DNA]</scope>
    <source>
        <strain evidence="1 2">CCNUN1</strain>
        <plasmid evidence="2">pnfsy06</plasmid>
    </source>
</reference>
<dbReference type="EMBL" id="CP024791">
    <property type="protein sequence ID" value="AUB43669.1"/>
    <property type="molecule type" value="Genomic_DNA"/>
</dbReference>
<protein>
    <submittedName>
        <fullName evidence="1">Uncharacterized protein</fullName>
    </submittedName>
</protein>
<gene>
    <name evidence="1" type="ORF">COO91_09853</name>
</gene>
<organism evidence="1 2">
    <name type="scientific">Nostoc flagelliforme CCNUN1</name>
    <dbReference type="NCBI Taxonomy" id="2038116"/>
    <lineage>
        <taxon>Bacteria</taxon>
        <taxon>Bacillati</taxon>
        <taxon>Cyanobacteriota</taxon>
        <taxon>Cyanophyceae</taxon>
        <taxon>Nostocales</taxon>
        <taxon>Nostocaceae</taxon>
        <taxon>Nostoc</taxon>
    </lineage>
</organism>
<dbReference type="Proteomes" id="UP000232003">
    <property type="component" value="Plasmid pNFSY06"/>
</dbReference>
<evidence type="ECO:0000313" key="2">
    <source>
        <dbReference type="Proteomes" id="UP000232003"/>
    </source>
</evidence>
<evidence type="ECO:0000313" key="1">
    <source>
        <dbReference type="EMBL" id="AUB43669.1"/>
    </source>
</evidence>